<dbReference type="PANTHER" id="PTHR46275">
    <property type="entry name" value="HEPATOCYTE GROWTH FACTOR-REGULATED TYROSINE KINASE SUBSTRATE"/>
    <property type="match status" value="1"/>
</dbReference>
<gene>
    <name evidence="2" type="ORF">GOODEAATRI_009187</name>
</gene>
<proteinExistence type="predicted"/>
<comment type="caution">
    <text evidence="2">The sequence shown here is derived from an EMBL/GenBank/DDBJ whole genome shotgun (WGS) entry which is preliminary data.</text>
</comment>
<feature type="non-terminal residue" evidence="2">
    <location>
        <position position="216"/>
    </location>
</feature>
<keyword evidence="3" id="KW-1185">Reference proteome</keyword>
<reference evidence="2 3" key="1">
    <citation type="submission" date="2021-06" db="EMBL/GenBank/DDBJ databases">
        <authorList>
            <person name="Palmer J.M."/>
        </authorList>
    </citation>
    <scope>NUCLEOTIDE SEQUENCE [LARGE SCALE GENOMIC DNA]</scope>
    <source>
        <strain evidence="2 3">GA_2019</strain>
        <tissue evidence="2">Muscle</tissue>
    </source>
</reference>
<feature type="compositionally biased region" description="Pro residues" evidence="1">
    <location>
        <begin position="15"/>
        <end position="25"/>
    </location>
</feature>
<dbReference type="EMBL" id="JAHRIO010000506">
    <property type="protein sequence ID" value="MEQ2158143.1"/>
    <property type="molecule type" value="Genomic_DNA"/>
</dbReference>
<feature type="region of interest" description="Disordered" evidence="1">
    <location>
        <begin position="9"/>
        <end position="35"/>
    </location>
</feature>
<dbReference type="PANTHER" id="PTHR46275:SF1">
    <property type="entry name" value="HEPATOCYTE GROWTH FACTOR-REGULATED TYROSINE KINASE SUBSTRATE"/>
    <property type="match status" value="1"/>
</dbReference>
<evidence type="ECO:0000313" key="2">
    <source>
        <dbReference type="EMBL" id="MEQ2158143.1"/>
    </source>
</evidence>
<evidence type="ECO:0000313" key="3">
    <source>
        <dbReference type="Proteomes" id="UP001476798"/>
    </source>
</evidence>
<dbReference type="Proteomes" id="UP001476798">
    <property type="component" value="Unassembled WGS sequence"/>
</dbReference>
<name>A0ABV0MIA7_9TELE</name>
<protein>
    <recommendedName>
        <fullName evidence="4">DAZ-associated protein 2</fullName>
    </recommendedName>
</protein>
<organism evidence="2 3">
    <name type="scientific">Goodea atripinnis</name>
    <dbReference type="NCBI Taxonomy" id="208336"/>
    <lineage>
        <taxon>Eukaryota</taxon>
        <taxon>Metazoa</taxon>
        <taxon>Chordata</taxon>
        <taxon>Craniata</taxon>
        <taxon>Vertebrata</taxon>
        <taxon>Euteleostomi</taxon>
        <taxon>Actinopterygii</taxon>
        <taxon>Neopterygii</taxon>
        <taxon>Teleostei</taxon>
        <taxon>Neoteleostei</taxon>
        <taxon>Acanthomorphata</taxon>
        <taxon>Ovalentaria</taxon>
        <taxon>Atherinomorphae</taxon>
        <taxon>Cyprinodontiformes</taxon>
        <taxon>Goodeidae</taxon>
        <taxon>Goodea</taxon>
    </lineage>
</organism>
<sequence length="216" mass="23481">MVNAYMYQAPGANGQPPPGQAPPTTSPQYSNYQPTPTQAYQNVVSQAQSIPPMSQAAPTNGMAYMSYPPYNMQNMISALPGQDPNMPPQQPYMPGQQPMYQQKAIWFEDLPCSTKNTLGEIQCIVGRSGTYRTPCAVEAEPQQLDQSVIILICFVLVGFRVRPACTAPDAASGPLYGPPRPLTGTYTRNYRTSLRLLGSFFKGRQPGSAAACIAYT</sequence>
<accession>A0ABV0MIA7</accession>
<feature type="compositionally biased region" description="Polar residues" evidence="1">
    <location>
        <begin position="26"/>
        <end position="35"/>
    </location>
</feature>
<dbReference type="InterPro" id="IPR017073">
    <property type="entry name" value="HGS/VPS27"/>
</dbReference>
<evidence type="ECO:0008006" key="4">
    <source>
        <dbReference type="Google" id="ProtNLM"/>
    </source>
</evidence>
<evidence type="ECO:0000256" key="1">
    <source>
        <dbReference type="SAM" id="MobiDB-lite"/>
    </source>
</evidence>